<accession>A0A0A2MIY3</accession>
<dbReference type="Proteomes" id="UP000030111">
    <property type="component" value="Unassembled WGS sequence"/>
</dbReference>
<keyword evidence="1" id="KW-0802">TPR repeat</keyword>
<gene>
    <name evidence="2" type="ORF">Q766_17650</name>
</gene>
<dbReference type="SUPFAM" id="SSF48452">
    <property type="entry name" value="TPR-like"/>
    <property type="match status" value="2"/>
</dbReference>
<dbReference type="PANTHER" id="PTHR12558">
    <property type="entry name" value="CELL DIVISION CYCLE 16,23,27"/>
    <property type="match status" value="1"/>
</dbReference>
<dbReference type="OrthoDB" id="672485at2"/>
<sequence>MEEIEKYLTENIHLEPEYFDALLKIDQTDYVYLMYSYYNIRLQNYVPAIDLLKKVPENTSQKSLLLMVEGLIEIYYNNNQSSISLLYKSADVDQKNKWVRLELFYVLQQSEPHLAWGYLEEALKIDQNFNEAIYERVKYYDTLSNCSEIISEIMRMPQSYVDAEILNTLAYAFYNCFQVDNALKILDGSLAKKETPGAYHLLGAINIEKDELDAAITYFDKALELDANQPDTLVAKGWVLFDLGRLDEAKQIFFSLLKNEHFQELYNQVIQFCFKIKDLQQALFFINESKIKNSTNYMNQGYSIVYHSLKNDSNLNVLVREYKSNYSDTEYGWLKDIINEYS</sequence>
<keyword evidence="3" id="KW-1185">Reference proteome</keyword>
<dbReference type="RefSeq" id="WP_026991136.1">
    <property type="nucleotide sequence ID" value="NZ_AUGP01000025.1"/>
</dbReference>
<protein>
    <submittedName>
        <fullName evidence="2">Uncharacterized protein</fullName>
    </submittedName>
</protein>
<evidence type="ECO:0000313" key="2">
    <source>
        <dbReference type="EMBL" id="KGO91551.1"/>
    </source>
</evidence>
<dbReference type="InterPro" id="IPR011990">
    <property type="entry name" value="TPR-like_helical_dom_sf"/>
</dbReference>
<dbReference type="PROSITE" id="PS50005">
    <property type="entry name" value="TPR"/>
    <property type="match status" value="1"/>
</dbReference>
<dbReference type="PANTHER" id="PTHR12558:SF13">
    <property type="entry name" value="CELL DIVISION CYCLE PROTEIN 27 HOMOLOG"/>
    <property type="match status" value="1"/>
</dbReference>
<evidence type="ECO:0000256" key="1">
    <source>
        <dbReference type="PROSITE-ProRule" id="PRU00339"/>
    </source>
</evidence>
<dbReference type="STRING" id="1121898.GCA_000422725_02957"/>
<dbReference type="Pfam" id="PF14559">
    <property type="entry name" value="TPR_19"/>
    <property type="match status" value="1"/>
</dbReference>
<evidence type="ECO:0000313" key="3">
    <source>
        <dbReference type="Proteomes" id="UP000030111"/>
    </source>
</evidence>
<dbReference type="EMBL" id="JRLY01000018">
    <property type="protein sequence ID" value="KGO91551.1"/>
    <property type="molecule type" value="Genomic_DNA"/>
</dbReference>
<reference evidence="2 3" key="1">
    <citation type="submission" date="2013-09" db="EMBL/GenBank/DDBJ databases">
        <authorList>
            <person name="Zeng Z."/>
            <person name="Chen C."/>
        </authorList>
    </citation>
    <scope>NUCLEOTIDE SEQUENCE [LARGE SCALE GENOMIC DNA]</scope>
    <source>
        <strain evidence="2 3">WB 4.1-42</strain>
    </source>
</reference>
<dbReference type="eggNOG" id="ENOG5030QZG">
    <property type="taxonomic scope" value="Bacteria"/>
</dbReference>
<dbReference type="AlphaFoldDB" id="A0A0A2MIY3"/>
<comment type="caution">
    <text evidence="2">The sequence shown here is derived from an EMBL/GenBank/DDBJ whole genome shotgun (WGS) entry which is preliminary data.</text>
</comment>
<dbReference type="InterPro" id="IPR019734">
    <property type="entry name" value="TPR_rpt"/>
</dbReference>
<organism evidence="2 3">
    <name type="scientific">Flavobacterium subsaxonicum WB 4.1-42 = DSM 21790</name>
    <dbReference type="NCBI Taxonomy" id="1121898"/>
    <lineage>
        <taxon>Bacteria</taxon>
        <taxon>Pseudomonadati</taxon>
        <taxon>Bacteroidota</taxon>
        <taxon>Flavobacteriia</taxon>
        <taxon>Flavobacteriales</taxon>
        <taxon>Flavobacteriaceae</taxon>
        <taxon>Flavobacterium</taxon>
    </lineage>
</organism>
<dbReference type="Gene3D" id="1.25.40.10">
    <property type="entry name" value="Tetratricopeptide repeat domain"/>
    <property type="match status" value="2"/>
</dbReference>
<dbReference type="SMART" id="SM00028">
    <property type="entry name" value="TPR"/>
    <property type="match status" value="2"/>
</dbReference>
<feature type="repeat" description="TPR" evidence="1">
    <location>
        <begin position="196"/>
        <end position="229"/>
    </location>
</feature>
<proteinExistence type="predicted"/>
<name>A0A0A2MIY3_9FLAO</name>